<protein>
    <submittedName>
        <fullName evidence="1">Uncharacterized protein</fullName>
    </submittedName>
</protein>
<name>A0ABN2TZV5_9ACTN</name>
<reference evidence="1 2" key="1">
    <citation type="journal article" date="2019" name="Int. J. Syst. Evol. Microbiol.">
        <title>The Global Catalogue of Microorganisms (GCM) 10K type strain sequencing project: providing services to taxonomists for standard genome sequencing and annotation.</title>
        <authorList>
            <consortium name="The Broad Institute Genomics Platform"/>
            <consortium name="The Broad Institute Genome Sequencing Center for Infectious Disease"/>
            <person name="Wu L."/>
            <person name="Ma J."/>
        </authorList>
    </citation>
    <scope>NUCLEOTIDE SEQUENCE [LARGE SCALE GENOMIC DNA]</scope>
    <source>
        <strain evidence="1 2">JCM 16014</strain>
    </source>
</reference>
<keyword evidence="2" id="KW-1185">Reference proteome</keyword>
<sequence length="171" mass="19367">MTDKLAYRRSTGRGEALRQALHAPASGRIYDCQAIPGSGPARFTADQPGPKVGWARAQFPPCPLLARSVPELVEAMWALRKWASNPSYRMLERRAEHLERKAGTVRALPHATLHRVMTRTRMPRLELLELFVKACGAEAHWDEWHRAWFAINADLHRASMLRRGRRNLAGG</sequence>
<proteinExistence type="predicted"/>
<gene>
    <name evidence="1" type="ORF">GCM10009839_25860</name>
</gene>
<dbReference type="RefSeq" id="WP_344665794.1">
    <property type="nucleotide sequence ID" value="NZ_BAAAQN010000012.1"/>
</dbReference>
<dbReference type="Proteomes" id="UP001500751">
    <property type="component" value="Unassembled WGS sequence"/>
</dbReference>
<comment type="caution">
    <text evidence="1">The sequence shown here is derived from an EMBL/GenBank/DDBJ whole genome shotgun (WGS) entry which is preliminary data.</text>
</comment>
<accession>A0ABN2TZV5</accession>
<dbReference type="EMBL" id="BAAAQN010000012">
    <property type="protein sequence ID" value="GAA2026281.1"/>
    <property type="molecule type" value="Genomic_DNA"/>
</dbReference>
<evidence type="ECO:0000313" key="2">
    <source>
        <dbReference type="Proteomes" id="UP001500751"/>
    </source>
</evidence>
<evidence type="ECO:0000313" key="1">
    <source>
        <dbReference type="EMBL" id="GAA2026281.1"/>
    </source>
</evidence>
<organism evidence="1 2">
    <name type="scientific">Catenulispora yoronensis</name>
    <dbReference type="NCBI Taxonomy" id="450799"/>
    <lineage>
        <taxon>Bacteria</taxon>
        <taxon>Bacillati</taxon>
        <taxon>Actinomycetota</taxon>
        <taxon>Actinomycetes</taxon>
        <taxon>Catenulisporales</taxon>
        <taxon>Catenulisporaceae</taxon>
        <taxon>Catenulispora</taxon>
    </lineage>
</organism>